<comment type="caution">
    <text evidence="6">The sequence shown here is derived from an EMBL/GenBank/DDBJ whole genome shotgun (WGS) entry which is preliminary data.</text>
</comment>
<gene>
    <name evidence="6" type="ORF">CEPIT_LOCUS18392</name>
</gene>
<protein>
    <recommendedName>
        <fullName evidence="5">Ubiquitin-like protease family profile domain-containing protein</fullName>
    </recommendedName>
</protein>
<comment type="similarity">
    <text evidence="1">Belongs to the peptidase C48 family.</text>
</comment>
<feature type="compositionally biased region" description="Basic and acidic residues" evidence="4">
    <location>
        <begin position="57"/>
        <end position="71"/>
    </location>
</feature>
<dbReference type="GO" id="GO:0006508">
    <property type="term" value="P:proteolysis"/>
    <property type="evidence" value="ECO:0007669"/>
    <property type="project" value="UniProtKB-KW"/>
</dbReference>
<dbReference type="InterPro" id="IPR003653">
    <property type="entry name" value="Peptidase_C48_C"/>
</dbReference>
<dbReference type="InterPro" id="IPR038765">
    <property type="entry name" value="Papain-like_cys_pep_sf"/>
</dbReference>
<feature type="region of interest" description="Disordered" evidence="4">
    <location>
        <begin position="57"/>
        <end position="87"/>
    </location>
</feature>
<evidence type="ECO:0000256" key="2">
    <source>
        <dbReference type="ARBA" id="ARBA00022670"/>
    </source>
</evidence>
<dbReference type="SUPFAM" id="SSF54001">
    <property type="entry name" value="Cysteine proteinases"/>
    <property type="match status" value="1"/>
</dbReference>
<accession>A0AAV0DT82</accession>
<evidence type="ECO:0000259" key="5">
    <source>
        <dbReference type="Pfam" id="PF02902"/>
    </source>
</evidence>
<evidence type="ECO:0000256" key="4">
    <source>
        <dbReference type="SAM" id="MobiDB-lite"/>
    </source>
</evidence>
<sequence length="554" mass="62800">MQVFYADRVVLSKKAFPRTFPAVVGWTTSHLRARENAEVKGGGFGLGYIDEQMKMEEKKGREEMGSNDRGEPVAGTSAQVRGTDEQDTCEEDVIVKLEAKSDMLASIAIEMVSLIEQGPSDLQVKENMIKIVEVAKVLIGLAQKQTESRTETPRQLDEDEIADQLFWSDPRTLYALEEAERDELKRVQNKRRLEDIPTFSLGLTQAEKENEEGRMLENNIHKNNAEVNEGQVVVHTKPNKEGDTVTVDDRLRRRLKTAVVHKSPFISRTVDPNEAFSAVEKAIWSWILLDSVGDSEVVVFKCKGLSVPKSGFKCMKGSGHIQSVVLRTWATVLNSREEHKSDDSPCRIFTKPFPCVYSTDGSKMTTTERFLLFGDGMEEALDVMKEFVNLSDIDMVFVPIEQPNHMYVVCVNLKNKKVEILDSSSAKGDRYGQMGEIVRDMLLEYVKYSPLETKAAMLESVKPKRLVMKWRDAKNSDDYGIYCMRHMETYKGEGVQGWECGLGKNDKKKIASLRFKYVAAMLYADANELKLEVFNQAREYGKKKEKARGKKPRP</sequence>
<dbReference type="Pfam" id="PF02902">
    <property type="entry name" value="Peptidase_C48"/>
    <property type="match status" value="1"/>
</dbReference>
<dbReference type="EMBL" id="CAMAPF010000148">
    <property type="protein sequence ID" value="CAH9108615.1"/>
    <property type="molecule type" value="Genomic_DNA"/>
</dbReference>
<reference evidence="6" key="1">
    <citation type="submission" date="2022-07" db="EMBL/GenBank/DDBJ databases">
        <authorList>
            <person name="Macas J."/>
            <person name="Novak P."/>
            <person name="Neumann P."/>
        </authorList>
    </citation>
    <scope>NUCLEOTIDE SEQUENCE</scope>
</reference>
<evidence type="ECO:0000313" key="7">
    <source>
        <dbReference type="Proteomes" id="UP001152523"/>
    </source>
</evidence>
<dbReference type="Proteomes" id="UP001152523">
    <property type="component" value="Unassembled WGS sequence"/>
</dbReference>
<name>A0AAV0DT82_9ASTE</name>
<dbReference type="Gene3D" id="3.40.395.10">
    <property type="entry name" value="Adenoviral Proteinase, Chain A"/>
    <property type="match status" value="1"/>
</dbReference>
<feature type="domain" description="Ubiquitin-like protease family profile" evidence="5">
    <location>
        <begin position="389"/>
        <end position="490"/>
    </location>
</feature>
<keyword evidence="3" id="KW-0378">Hydrolase</keyword>
<evidence type="ECO:0000256" key="3">
    <source>
        <dbReference type="ARBA" id="ARBA00022801"/>
    </source>
</evidence>
<keyword evidence="2" id="KW-0645">Protease</keyword>
<keyword evidence="7" id="KW-1185">Reference proteome</keyword>
<organism evidence="6 7">
    <name type="scientific">Cuscuta epithymum</name>
    <dbReference type="NCBI Taxonomy" id="186058"/>
    <lineage>
        <taxon>Eukaryota</taxon>
        <taxon>Viridiplantae</taxon>
        <taxon>Streptophyta</taxon>
        <taxon>Embryophyta</taxon>
        <taxon>Tracheophyta</taxon>
        <taxon>Spermatophyta</taxon>
        <taxon>Magnoliopsida</taxon>
        <taxon>eudicotyledons</taxon>
        <taxon>Gunneridae</taxon>
        <taxon>Pentapetalae</taxon>
        <taxon>asterids</taxon>
        <taxon>lamiids</taxon>
        <taxon>Solanales</taxon>
        <taxon>Convolvulaceae</taxon>
        <taxon>Cuscuteae</taxon>
        <taxon>Cuscuta</taxon>
        <taxon>Cuscuta subgen. Cuscuta</taxon>
    </lineage>
</organism>
<evidence type="ECO:0000313" key="6">
    <source>
        <dbReference type="EMBL" id="CAH9108615.1"/>
    </source>
</evidence>
<evidence type="ECO:0000256" key="1">
    <source>
        <dbReference type="ARBA" id="ARBA00005234"/>
    </source>
</evidence>
<proteinExistence type="inferred from homology"/>
<dbReference type="AlphaFoldDB" id="A0AAV0DT82"/>
<dbReference type="GO" id="GO:0008234">
    <property type="term" value="F:cysteine-type peptidase activity"/>
    <property type="evidence" value="ECO:0007669"/>
    <property type="project" value="InterPro"/>
</dbReference>